<protein>
    <submittedName>
        <fullName evidence="2">Uncharacterized protein</fullName>
    </submittedName>
</protein>
<name>A0A090W341_9FLAO</name>
<proteinExistence type="predicted"/>
<evidence type="ECO:0000313" key="2">
    <source>
        <dbReference type="EMBL" id="GAL61927.1"/>
    </source>
</evidence>
<accession>A0A090W341</accession>
<dbReference type="Proteomes" id="UP000029644">
    <property type="component" value="Unassembled WGS sequence"/>
</dbReference>
<feature type="transmembrane region" description="Helical" evidence="1">
    <location>
        <begin position="36"/>
        <end position="57"/>
    </location>
</feature>
<comment type="caution">
    <text evidence="2">The sequence shown here is derived from an EMBL/GenBank/DDBJ whole genome shotgun (WGS) entry which is preliminary data.</text>
</comment>
<dbReference type="AlphaFoldDB" id="A0A090W341"/>
<dbReference type="EMBL" id="BBNQ01000004">
    <property type="protein sequence ID" value="GAL61927.1"/>
    <property type="molecule type" value="Genomic_DNA"/>
</dbReference>
<sequence length="78" mass="8681">MAGIAFFIANSKLNAAKANPEKYDPASVKAMNTAKIVALVILIINVLYLISTIYQIATVGWDQVMMQSQEIMEQYQNQ</sequence>
<reference evidence="2 3" key="1">
    <citation type="journal article" date="2014" name="Genome Announc.">
        <title>Draft Genome Sequences of Marine Flavobacterium Algibacter lectus Strains SS8 and NR4.</title>
        <authorList>
            <person name="Takatani N."/>
            <person name="Nakanishi M."/>
            <person name="Meirelles P."/>
            <person name="Mino S."/>
            <person name="Suda W."/>
            <person name="Oshima K."/>
            <person name="Hattori M."/>
            <person name="Ohkuma M."/>
            <person name="Hosokawa M."/>
            <person name="Miyashita K."/>
            <person name="Thompson F.L."/>
            <person name="Niwa A."/>
            <person name="Sawabe T."/>
            <person name="Sawabe T."/>
        </authorList>
    </citation>
    <scope>NUCLEOTIDE SEQUENCE [LARGE SCALE GENOMIC DNA]</scope>
    <source>
        <strain evidence="2 3">JCM 19300</strain>
    </source>
</reference>
<keyword evidence="1" id="KW-0472">Membrane</keyword>
<keyword evidence="1" id="KW-0812">Transmembrane</keyword>
<evidence type="ECO:0000256" key="1">
    <source>
        <dbReference type="SAM" id="Phobius"/>
    </source>
</evidence>
<organism evidence="2 3">
    <name type="scientific">Algibacter lectus</name>
    <dbReference type="NCBI Taxonomy" id="221126"/>
    <lineage>
        <taxon>Bacteria</taxon>
        <taxon>Pseudomonadati</taxon>
        <taxon>Bacteroidota</taxon>
        <taxon>Flavobacteriia</taxon>
        <taxon>Flavobacteriales</taxon>
        <taxon>Flavobacteriaceae</taxon>
        <taxon>Algibacter</taxon>
    </lineage>
</organism>
<evidence type="ECO:0000313" key="3">
    <source>
        <dbReference type="Proteomes" id="UP000029644"/>
    </source>
</evidence>
<keyword evidence="1" id="KW-1133">Transmembrane helix</keyword>
<dbReference type="NCBIfam" id="NF040945">
    <property type="entry name" value="CCC_membrane"/>
    <property type="match status" value="1"/>
</dbReference>
<gene>
    <name evidence="2" type="ORF">JCM19300_673</name>
</gene>